<feature type="compositionally biased region" description="Polar residues" evidence="4">
    <location>
        <begin position="492"/>
        <end position="516"/>
    </location>
</feature>
<feature type="region of interest" description="Disordered" evidence="4">
    <location>
        <begin position="489"/>
        <end position="535"/>
    </location>
</feature>
<feature type="region of interest" description="Disordered" evidence="4">
    <location>
        <begin position="1097"/>
        <end position="1118"/>
    </location>
</feature>
<feature type="repeat" description="ANK" evidence="3">
    <location>
        <begin position="1381"/>
        <end position="1413"/>
    </location>
</feature>
<evidence type="ECO:0000313" key="7">
    <source>
        <dbReference type="Proteomes" id="UP000789390"/>
    </source>
</evidence>
<feature type="compositionally biased region" description="Low complexity" evidence="4">
    <location>
        <begin position="1097"/>
        <end position="1112"/>
    </location>
</feature>
<feature type="compositionally biased region" description="Low complexity" evidence="4">
    <location>
        <begin position="835"/>
        <end position="850"/>
    </location>
</feature>
<feature type="repeat" description="ANK" evidence="3">
    <location>
        <begin position="1331"/>
        <end position="1363"/>
    </location>
</feature>
<keyword evidence="1" id="KW-0677">Repeat</keyword>
<dbReference type="Proteomes" id="UP000789390">
    <property type="component" value="Unassembled WGS sequence"/>
</dbReference>
<reference evidence="6" key="1">
    <citation type="submission" date="2021-11" db="EMBL/GenBank/DDBJ databases">
        <authorList>
            <person name="Schell T."/>
        </authorList>
    </citation>
    <scope>NUCLEOTIDE SEQUENCE</scope>
    <source>
        <strain evidence="6">M5</strain>
    </source>
</reference>
<evidence type="ECO:0000256" key="1">
    <source>
        <dbReference type="ARBA" id="ARBA00022737"/>
    </source>
</evidence>
<dbReference type="InterPro" id="IPR036770">
    <property type="entry name" value="Ankyrin_rpt-contain_sf"/>
</dbReference>
<keyword evidence="2 3" id="KW-0040">ANK repeat</keyword>
<feature type="compositionally biased region" description="Polar residues" evidence="4">
    <location>
        <begin position="772"/>
        <end position="789"/>
    </location>
</feature>
<dbReference type="Gene3D" id="3.30.710.10">
    <property type="entry name" value="Potassium Channel Kv1.1, Chain A"/>
    <property type="match status" value="1"/>
</dbReference>
<dbReference type="InterPro" id="IPR052089">
    <property type="entry name" value="Ankyrin-BTB/POZ_domain"/>
</dbReference>
<dbReference type="SUPFAM" id="SSF54695">
    <property type="entry name" value="POZ domain"/>
    <property type="match status" value="1"/>
</dbReference>
<dbReference type="Pfam" id="PF26281">
    <property type="entry name" value="Histone_ABTB"/>
    <property type="match status" value="1"/>
</dbReference>
<dbReference type="SUPFAM" id="SSF48403">
    <property type="entry name" value="Ankyrin repeat"/>
    <property type="match status" value="1"/>
</dbReference>
<dbReference type="SMART" id="SM00225">
    <property type="entry name" value="BTB"/>
    <property type="match status" value="1"/>
</dbReference>
<feature type="region of interest" description="Disordered" evidence="4">
    <location>
        <begin position="224"/>
        <end position="329"/>
    </location>
</feature>
<dbReference type="Pfam" id="PF00651">
    <property type="entry name" value="BTB"/>
    <property type="match status" value="1"/>
</dbReference>
<dbReference type="InterPro" id="IPR009072">
    <property type="entry name" value="Histone-fold"/>
</dbReference>
<feature type="compositionally biased region" description="Basic residues" evidence="4">
    <location>
        <begin position="682"/>
        <end position="696"/>
    </location>
</feature>
<dbReference type="InterPro" id="IPR000210">
    <property type="entry name" value="BTB/POZ_dom"/>
</dbReference>
<dbReference type="CDD" id="cd18297">
    <property type="entry name" value="BTB_POZ_ABTB2-like"/>
    <property type="match status" value="1"/>
</dbReference>
<feature type="compositionally biased region" description="Low complexity" evidence="4">
    <location>
        <begin position="517"/>
        <end position="535"/>
    </location>
</feature>
<dbReference type="PANTHER" id="PTHR46071">
    <property type="entry name" value="ANKYRIN REPEAT AND BTB/POZ DOMAIN-CONTAINING"/>
    <property type="match status" value="1"/>
</dbReference>
<dbReference type="SMART" id="SM00248">
    <property type="entry name" value="ANK"/>
    <property type="match status" value="4"/>
</dbReference>
<evidence type="ECO:0000256" key="2">
    <source>
        <dbReference type="ARBA" id="ARBA00023043"/>
    </source>
</evidence>
<feature type="region of interest" description="Disordered" evidence="4">
    <location>
        <begin position="770"/>
        <end position="799"/>
    </location>
</feature>
<feature type="repeat" description="ANK" evidence="3">
    <location>
        <begin position="1419"/>
        <end position="1444"/>
    </location>
</feature>
<feature type="compositionally biased region" description="Polar residues" evidence="4">
    <location>
        <begin position="114"/>
        <end position="128"/>
    </location>
</feature>
<keyword evidence="7" id="KW-1185">Reference proteome</keyword>
<feature type="compositionally biased region" description="Low complexity" evidence="4">
    <location>
        <begin position="224"/>
        <end position="234"/>
    </location>
</feature>
<sequence>MTCLMSPSCCVEFAGHYYIQAFRNNSTRLDCGAGSSSHNNISGGGGGGAIMGSGGVPSIMSASAAVRSVSRERLVQSQIVCLATSNSNNSNSSRDLMARDARDAWDYYGPPPTTAQQQTNNNMATTGLSGSSSPSVVGSSPKILSGMANNGASPAAYATRPAVAPGGPASIISRQTQQSPAVGCNSQQQQQVFQQPRASVNNSIAGSASIVGGLRDPRDRYSLLASSASSPSSPKVLDNGNNSLIHAPSPQRLYSPVGQCHPGQQQQQQRNQTMGGQQHQQQLLHHQQQQQHSSQQLQPTSTMAPQAQQQQHQQQSQSQQQAQQPCQQPQMIHHLQYPYYNAKLESLTHRMPNLSFEGLGQQQPTAATGAAVVSSRVAEQQQPLVSPAAVTSSPSFSSTTSSSSTSSTSSSSSSCIPSSTPAGSSSSSAAAGSQPSASCGSTGRDSTSSKHEPSLLFLSAGHSESTAASDQSVNARATTSPLLLPSALLQVGSPSTSPGHQQTSSSAEVNGVGNTETSASTSTSSSSTSSSDNNVDVVNNKQQQQFDSLSMDETISTATVSKASVRTSSPSVVVKTTTISGRQNNKDLLSAEASGYLFRLADPSMMLVRPDSSPLSPSATSSTADQEESGGGSNSSTSSRLMASGVSNVSELLGAGMSPESVTDCGSLSKSSSDGDPVGVVSRKRPPTKLKSRRRNILSFPHHISVDELRLLQRRKESMYGGSSSDENRSSGHASMSDGHTSSSPPAETLPRHTHYRTCLNAVPEDDKMSANCVTPQQSHPPKTNNNRRVVTGKAVSRHRGLAGVKDDLSSQLEHATGLEDIKMAIEQLTLRSHGSRTSYSTSTYSSLSGSEGGAEPMRRLIRHSSLETINTNVTVADEFVWVDSYNRLVELQQLPWSNHDVLRVIQNGRIKEHLERVSMETVPRLSYLLQRALVRIARETQRLARPLAMCSKQEVCSALRIVLSPALADSCIKACLRAAAMFTVSGDMVRQSKSARAALQLSVGRFHRWMCDVRLGKFIHDYAAVYLAAGLENLLEEIMMQCMPSDQETLLTASVLENAIANNGDLWGLLQPYAHLNAGRTATGALSLPRWPSQSGLDSGLRGSGSSVSSNGDDHSRSAKTLEQSLLTTCVGTINELHELLQRVTQFHFRHSAPCPGATPNGGAKQALTWASSALHALFYFMRCSQFVDFITIIDLPLKQHKRTQLEHAEHAQRAPIQELVYERPYIVLPPLIEWVRVASAHSEHRHSSVLDKDDVAQAARLLLPGVDCPIRAYGFEEILCPRRHMDDLECSRKLKIDLAFKMLSSARSDLIPHALQLLPSTKINTVSENGLTPLMLAAIRGDETLAKVLLDAGADVDAETPTIAGAQTHPGAYPNPETQHWTALTYTAIQGQLNIAKLLLERGANVEGGARLSEDKCTETPLQVAVGSGNLDMISLLLSHGARPFLSTLVRDTLCYSSSAQKGCYSAIAVAAAHGQRAVLHKLLSHPVNGNSNAEVLSLEEILAEGASHLTSDRRPARSQASGSSSSSDSSRSAQNNGSDNKLQVVKLNKGQIKALQEAMYHSAENAHLDITLDLRNLGVPWTLHCWMHTLATAHEHSLENVIDQLLQDFLQVWGPDDYSTQFVDECLPIIFNIFRYSKNEGTTLLLADIFATCYGRENIKEIRDTSLCGGPRIDPKFVNNPELSDVQFRVEGRVFYAHKLILITASPRFKSMLNSKFCEGNPPIIQINDIRYDIFQMVMHYLYKGGCENLDVNQNDVLELMAAANFFQLDGLLRFCESRCSTLVDLDNIVSMYIHAKVYNAVQLLEYCQGFLLQNMVALLTYDDSVRRLIFGKKLHNHDVLAGLLLTLQARIKSRSQHKNK</sequence>
<dbReference type="PROSITE" id="PS50088">
    <property type="entry name" value="ANK_REPEAT"/>
    <property type="match status" value="3"/>
</dbReference>
<evidence type="ECO:0000259" key="5">
    <source>
        <dbReference type="PROSITE" id="PS50097"/>
    </source>
</evidence>
<dbReference type="Gene3D" id="1.10.20.10">
    <property type="entry name" value="Histone, subunit A"/>
    <property type="match status" value="1"/>
</dbReference>
<feature type="compositionally biased region" description="Polar residues" evidence="4">
    <location>
        <begin position="172"/>
        <end position="186"/>
    </location>
</feature>
<organism evidence="6 7">
    <name type="scientific">Daphnia galeata</name>
    <dbReference type="NCBI Taxonomy" id="27404"/>
    <lineage>
        <taxon>Eukaryota</taxon>
        <taxon>Metazoa</taxon>
        <taxon>Ecdysozoa</taxon>
        <taxon>Arthropoda</taxon>
        <taxon>Crustacea</taxon>
        <taxon>Branchiopoda</taxon>
        <taxon>Diplostraca</taxon>
        <taxon>Cladocera</taxon>
        <taxon>Anomopoda</taxon>
        <taxon>Daphniidae</taxon>
        <taxon>Daphnia</taxon>
    </lineage>
</organism>
<feature type="region of interest" description="Disordered" evidence="4">
    <location>
        <begin position="718"/>
        <end position="753"/>
    </location>
</feature>
<dbReference type="EMBL" id="CAKKLH010000342">
    <property type="protein sequence ID" value="CAH0113589.1"/>
    <property type="molecule type" value="Genomic_DNA"/>
</dbReference>
<dbReference type="PROSITE" id="PS50097">
    <property type="entry name" value="BTB"/>
    <property type="match status" value="1"/>
</dbReference>
<dbReference type="CDD" id="cd22913">
    <property type="entry name" value="HFD_ABTB2-like"/>
    <property type="match status" value="1"/>
</dbReference>
<dbReference type="CDD" id="cd18491">
    <property type="entry name" value="BACK_ABTB2_like"/>
    <property type="match status" value="1"/>
</dbReference>
<feature type="compositionally biased region" description="Low complexity" evidence="4">
    <location>
        <begin position="259"/>
        <end position="329"/>
    </location>
</feature>
<feature type="compositionally biased region" description="Low complexity" evidence="4">
    <location>
        <begin position="386"/>
        <end position="441"/>
    </location>
</feature>
<dbReference type="PROSITE" id="PS50297">
    <property type="entry name" value="ANK_REP_REGION"/>
    <property type="match status" value="3"/>
</dbReference>
<feature type="region of interest" description="Disordered" evidence="4">
    <location>
        <begin position="384"/>
        <end position="451"/>
    </location>
</feature>
<name>A0A8J2S4T3_9CRUS</name>
<proteinExistence type="predicted"/>
<dbReference type="InterPro" id="IPR002110">
    <property type="entry name" value="Ankyrin_rpt"/>
</dbReference>
<feature type="domain" description="BTB" evidence="5">
    <location>
        <begin position="1687"/>
        <end position="1748"/>
    </location>
</feature>
<feature type="region of interest" description="Disordered" evidence="4">
    <location>
        <begin position="168"/>
        <end position="189"/>
    </location>
</feature>
<protein>
    <recommendedName>
        <fullName evidence="5">BTB domain-containing protein</fullName>
    </recommendedName>
</protein>
<feature type="compositionally biased region" description="Low complexity" evidence="4">
    <location>
        <begin position="669"/>
        <end position="681"/>
    </location>
</feature>
<feature type="region of interest" description="Disordered" evidence="4">
    <location>
        <begin position="656"/>
        <end position="696"/>
    </location>
</feature>
<feature type="region of interest" description="Disordered" evidence="4">
    <location>
        <begin position="608"/>
        <end position="641"/>
    </location>
</feature>
<dbReference type="Pfam" id="PF00023">
    <property type="entry name" value="Ank"/>
    <property type="match status" value="1"/>
</dbReference>
<feature type="compositionally biased region" description="Polar residues" evidence="4">
    <location>
        <begin position="721"/>
        <end position="746"/>
    </location>
</feature>
<dbReference type="PANTHER" id="PTHR46071:SF2">
    <property type="entry name" value="ANKYRIN REPEAT AND BTB_POZ DOMAIN-CONTAINING PROTEIN 2-LIKE PROTEIN"/>
    <property type="match status" value="1"/>
</dbReference>
<dbReference type="FunFam" id="3.30.710.10:FF:000030">
    <property type="entry name" value="Ankyrin repeat and BTB/POZ domain-containing protein BTBD11"/>
    <property type="match status" value="1"/>
</dbReference>
<feature type="region of interest" description="Disordered" evidence="4">
    <location>
        <begin position="1510"/>
        <end position="1543"/>
    </location>
</feature>
<feature type="region of interest" description="Disordered" evidence="4">
    <location>
        <begin position="108"/>
        <end position="139"/>
    </location>
</feature>
<dbReference type="InterPro" id="IPR011333">
    <property type="entry name" value="SKP1/BTB/POZ_sf"/>
</dbReference>
<evidence type="ECO:0000313" key="6">
    <source>
        <dbReference type="EMBL" id="CAH0113589.1"/>
    </source>
</evidence>
<feature type="compositionally biased region" description="Low complexity" evidence="4">
    <location>
        <begin position="611"/>
        <end position="624"/>
    </location>
</feature>
<dbReference type="SUPFAM" id="SSF47113">
    <property type="entry name" value="Histone-fold"/>
    <property type="match status" value="1"/>
</dbReference>
<gene>
    <name evidence="6" type="ORF">DGAL_LOCUS17486</name>
</gene>
<feature type="compositionally biased region" description="Low complexity" evidence="4">
    <location>
        <begin position="1520"/>
        <end position="1541"/>
    </location>
</feature>
<accession>A0A8J2S4T3</accession>
<feature type="compositionally biased region" description="Low complexity" evidence="4">
    <location>
        <begin position="129"/>
        <end position="139"/>
    </location>
</feature>
<comment type="caution">
    <text evidence="6">The sequence shown here is derived from an EMBL/GenBank/DDBJ whole genome shotgun (WGS) entry which is preliminary data.</text>
</comment>
<evidence type="ECO:0000256" key="3">
    <source>
        <dbReference type="PROSITE-ProRule" id="PRU00023"/>
    </source>
</evidence>
<dbReference type="GO" id="GO:0046982">
    <property type="term" value="F:protein heterodimerization activity"/>
    <property type="evidence" value="ECO:0007669"/>
    <property type="project" value="InterPro"/>
</dbReference>
<dbReference type="InterPro" id="IPR059008">
    <property type="entry name" value="ABTB2/3_histone"/>
</dbReference>
<dbReference type="OrthoDB" id="2316821at2759"/>
<dbReference type="Pfam" id="PF12796">
    <property type="entry name" value="Ank_2"/>
    <property type="match status" value="1"/>
</dbReference>
<feature type="region of interest" description="Disordered" evidence="4">
    <location>
        <begin position="835"/>
        <end position="855"/>
    </location>
</feature>
<evidence type="ECO:0000256" key="4">
    <source>
        <dbReference type="SAM" id="MobiDB-lite"/>
    </source>
</evidence>
<dbReference type="Gene3D" id="1.25.40.20">
    <property type="entry name" value="Ankyrin repeat-containing domain"/>
    <property type="match status" value="1"/>
</dbReference>